<protein>
    <submittedName>
        <fullName evidence="2">Uncharacterized protein</fullName>
    </submittedName>
</protein>
<sequence length="517" mass="57617">MGKSVSKAKARMVIWRVLKVAFYLLGFPLLYLAVRQDVGSLGGTVMGEGYAKWFVLAVWAVVVLVQIIAGLIGRRSDRKNLRRAQNGVSQKYFHRGLVVAIVALVLTAGPLVYLELTLKKELGAVYDEYKDTDIKVSTYEVQLKDYQSSASDLNSRIDAFCELYNIEYTSKVYGGTNADLSSYTYDPEDDAYYSANGMYADGYLFGYKQATEIMKTYYGLKLKYAAEEENIEQLVTQEIAKLKTNPNSEWNRYKKGLSDHYVSDPDEYSVAYNDEGTGTAQGQYVTEQRLDAIVAAIMKNFPKQALYELLKDNRAILERLLKLPSETYDQLLETIQSVDANTSLDDLLDIVNAILPTFGVDALTKADVLELLAGYSSYISPSTYPIFEFIEDEELRAFAYAQYYGLVHGAKMGSVLLSTEVYDDKGTFTGYSNVGEITLSASGTPGQAPETVLAGIEQIEADTSYMPKYYPYIALRTNLLYNLGLITFGIIAAYFCAQREKMALSDYVKAVNAGGEQ</sequence>
<keyword evidence="1" id="KW-0472">Membrane</keyword>
<proteinExistence type="predicted"/>
<feature type="transmembrane region" description="Helical" evidence="1">
    <location>
        <begin position="92"/>
        <end position="113"/>
    </location>
</feature>
<accession>A0A9D1NCE3</accession>
<reference evidence="2" key="1">
    <citation type="submission" date="2020-10" db="EMBL/GenBank/DDBJ databases">
        <authorList>
            <person name="Gilroy R."/>
        </authorList>
    </citation>
    <scope>NUCLEOTIDE SEQUENCE</scope>
    <source>
        <strain evidence="2">23406</strain>
    </source>
</reference>
<organism evidence="2 3">
    <name type="scientific">Candidatus Stercoripulliclostridium merdipullorum</name>
    <dbReference type="NCBI Taxonomy" id="2840952"/>
    <lineage>
        <taxon>Bacteria</taxon>
        <taxon>Bacillati</taxon>
        <taxon>Bacillota</taxon>
        <taxon>Clostridia</taxon>
        <taxon>Eubacteriales</taxon>
        <taxon>Candidatus Stercoripulliclostridium</taxon>
    </lineage>
</organism>
<feature type="transmembrane region" description="Helical" evidence="1">
    <location>
        <begin position="53"/>
        <end position="72"/>
    </location>
</feature>
<evidence type="ECO:0000256" key="1">
    <source>
        <dbReference type="SAM" id="Phobius"/>
    </source>
</evidence>
<gene>
    <name evidence="2" type="ORF">IAB14_04920</name>
</gene>
<feature type="transmembrane region" description="Helical" evidence="1">
    <location>
        <begin position="12"/>
        <end position="33"/>
    </location>
</feature>
<dbReference type="AlphaFoldDB" id="A0A9D1NCE3"/>
<evidence type="ECO:0000313" key="2">
    <source>
        <dbReference type="EMBL" id="HIV00435.1"/>
    </source>
</evidence>
<name>A0A9D1NCE3_9FIRM</name>
<dbReference type="EMBL" id="DVOH01000037">
    <property type="protein sequence ID" value="HIV00435.1"/>
    <property type="molecule type" value="Genomic_DNA"/>
</dbReference>
<keyword evidence="1" id="KW-0812">Transmembrane</keyword>
<comment type="caution">
    <text evidence="2">The sequence shown here is derived from an EMBL/GenBank/DDBJ whole genome shotgun (WGS) entry which is preliminary data.</text>
</comment>
<keyword evidence="1" id="KW-1133">Transmembrane helix</keyword>
<dbReference type="Proteomes" id="UP000886891">
    <property type="component" value="Unassembled WGS sequence"/>
</dbReference>
<evidence type="ECO:0000313" key="3">
    <source>
        <dbReference type="Proteomes" id="UP000886891"/>
    </source>
</evidence>
<reference evidence="2" key="2">
    <citation type="journal article" date="2021" name="PeerJ">
        <title>Extensive microbial diversity within the chicken gut microbiome revealed by metagenomics and culture.</title>
        <authorList>
            <person name="Gilroy R."/>
            <person name="Ravi A."/>
            <person name="Getino M."/>
            <person name="Pursley I."/>
            <person name="Horton D.L."/>
            <person name="Alikhan N.F."/>
            <person name="Baker D."/>
            <person name="Gharbi K."/>
            <person name="Hall N."/>
            <person name="Watson M."/>
            <person name="Adriaenssens E.M."/>
            <person name="Foster-Nyarko E."/>
            <person name="Jarju S."/>
            <person name="Secka A."/>
            <person name="Antonio M."/>
            <person name="Oren A."/>
            <person name="Chaudhuri R.R."/>
            <person name="La Ragione R."/>
            <person name="Hildebrand F."/>
            <person name="Pallen M.J."/>
        </authorList>
    </citation>
    <scope>NUCLEOTIDE SEQUENCE</scope>
    <source>
        <strain evidence="2">23406</strain>
    </source>
</reference>
<feature type="transmembrane region" description="Helical" evidence="1">
    <location>
        <begin position="479"/>
        <end position="497"/>
    </location>
</feature>